<feature type="region of interest" description="Disordered" evidence="1">
    <location>
        <begin position="228"/>
        <end position="301"/>
    </location>
</feature>
<dbReference type="AlphaFoldDB" id="A0AAN6ZVA7"/>
<feature type="compositionally biased region" description="Basic and acidic residues" evidence="1">
    <location>
        <begin position="320"/>
        <end position="333"/>
    </location>
</feature>
<feature type="compositionally biased region" description="Low complexity" evidence="1">
    <location>
        <begin position="466"/>
        <end position="480"/>
    </location>
</feature>
<organism evidence="2 3">
    <name type="scientific">Chaetomidium leptoderma</name>
    <dbReference type="NCBI Taxonomy" id="669021"/>
    <lineage>
        <taxon>Eukaryota</taxon>
        <taxon>Fungi</taxon>
        <taxon>Dikarya</taxon>
        <taxon>Ascomycota</taxon>
        <taxon>Pezizomycotina</taxon>
        <taxon>Sordariomycetes</taxon>
        <taxon>Sordariomycetidae</taxon>
        <taxon>Sordariales</taxon>
        <taxon>Chaetomiaceae</taxon>
        <taxon>Chaetomidium</taxon>
    </lineage>
</organism>
<evidence type="ECO:0000313" key="3">
    <source>
        <dbReference type="Proteomes" id="UP001302745"/>
    </source>
</evidence>
<proteinExistence type="predicted"/>
<feature type="region of interest" description="Disordered" evidence="1">
    <location>
        <begin position="580"/>
        <end position="617"/>
    </location>
</feature>
<feature type="compositionally biased region" description="Basic and acidic residues" evidence="1">
    <location>
        <begin position="421"/>
        <end position="438"/>
    </location>
</feature>
<reference evidence="2" key="2">
    <citation type="submission" date="2023-05" db="EMBL/GenBank/DDBJ databases">
        <authorList>
            <consortium name="Lawrence Berkeley National Laboratory"/>
            <person name="Steindorff A."/>
            <person name="Hensen N."/>
            <person name="Bonometti L."/>
            <person name="Westerberg I."/>
            <person name="Brannstrom I.O."/>
            <person name="Guillou S."/>
            <person name="Cros-Aarteil S."/>
            <person name="Calhoun S."/>
            <person name="Haridas S."/>
            <person name="Kuo A."/>
            <person name="Mondo S."/>
            <person name="Pangilinan J."/>
            <person name="Riley R."/>
            <person name="Labutti K."/>
            <person name="Andreopoulos B."/>
            <person name="Lipzen A."/>
            <person name="Chen C."/>
            <person name="Yanf M."/>
            <person name="Daum C."/>
            <person name="Ng V."/>
            <person name="Clum A."/>
            <person name="Ohm R."/>
            <person name="Martin F."/>
            <person name="Silar P."/>
            <person name="Natvig D."/>
            <person name="Lalanne C."/>
            <person name="Gautier V."/>
            <person name="Ament-Velasquez S.L."/>
            <person name="Kruys A."/>
            <person name="Hutchinson M.I."/>
            <person name="Powell A.J."/>
            <person name="Barry K."/>
            <person name="Miller A.N."/>
            <person name="Grigoriev I.V."/>
            <person name="Debuchy R."/>
            <person name="Gladieux P."/>
            <person name="Thoren M.H."/>
            <person name="Johannesson H."/>
        </authorList>
    </citation>
    <scope>NUCLEOTIDE SEQUENCE</scope>
    <source>
        <strain evidence="2">CBS 538.74</strain>
    </source>
</reference>
<sequence>MPPKRKTNPSTATQAQNKRRRQLPPSATYRGRINADANIQPRQTRSRAALPGALPLLTLSDNGVRKAVRAPTEEANPSVEPIPVPSEAPSKTIVTRIKPAEPDELVLDSIERDESPALEDAASSPVSPPFPSPESPSKLPPFEREGAPSPELLLNAFLQQLPSAAPRSPSNHESKDHDWSMFNRELSFEHNPSPRLNVPAIQPCWAGLSNVCGQVCGGKGMDNCQLPPDELVDALSPRSSERNASPRGDGSASHKRKWATASDGSASDFDPYPPSKRQKRSSSEDLGAIPEYHPPNEMGSISFKESNANLWAIPECQPPEEGRHSSFEERRNLDTPQAPSSPPEFSPESYVGRSPSFSPAPASNYSPIPLTGSSPSILGAFSSTHFSEAIMDESHRSTPEVDGSDIEIDCYADYQSSSDDEYPKARVDGESESGRRPWPDSFYHGYSRDSDQGEQGEQDIELGVTPEVELSSPPERSLLSTHNNNSDNETTRHLDYDDDDESSDNTDTPALLHAAPGTCTTTSSDESGAGDWSEYPDADGDATETREVEVEEEEGENDRQREDAAVDAVIEAAAAAAAAEAERERVLDYDADAEETQGSESESEPPLLLNGSVGEDS</sequence>
<comment type="caution">
    <text evidence="2">The sequence shown here is derived from an EMBL/GenBank/DDBJ whole genome shotgun (WGS) entry which is preliminary data.</text>
</comment>
<evidence type="ECO:0000256" key="1">
    <source>
        <dbReference type="SAM" id="MobiDB-lite"/>
    </source>
</evidence>
<feature type="region of interest" description="Disordered" evidence="1">
    <location>
        <begin position="1"/>
        <end position="32"/>
    </location>
</feature>
<reference evidence="2" key="1">
    <citation type="journal article" date="2023" name="Mol. Phylogenet. Evol.">
        <title>Genome-scale phylogeny and comparative genomics of the fungal order Sordariales.</title>
        <authorList>
            <person name="Hensen N."/>
            <person name="Bonometti L."/>
            <person name="Westerberg I."/>
            <person name="Brannstrom I.O."/>
            <person name="Guillou S."/>
            <person name="Cros-Aarteil S."/>
            <person name="Calhoun S."/>
            <person name="Haridas S."/>
            <person name="Kuo A."/>
            <person name="Mondo S."/>
            <person name="Pangilinan J."/>
            <person name="Riley R."/>
            <person name="LaButti K."/>
            <person name="Andreopoulos B."/>
            <person name="Lipzen A."/>
            <person name="Chen C."/>
            <person name="Yan M."/>
            <person name="Daum C."/>
            <person name="Ng V."/>
            <person name="Clum A."/>
            <person name="Steindorff A."/>
            <person name="Ohm R.A."/>
            <person name="Martin F."/>
            <person name="Silar P."/>
            <person name="Natvig D.O."/>
            <person name="Lalanne C."/>
            <person name="Gautier V."/>
            <person name="Ament-Velasquez S.L."/>
            <person name="Kruys A."/>
            <person name="Hutchinson M.I."/>
            <person name="Powell A.J."/>
            <person name="Barry K."/>
            <person name="Miller A.N."/>
            <person name="Grigoriev I.V."/>
            <person name="Debuchy R."/>
            <person name="Gladieux P."/>
            <person name="Hiltunen Thoren M."/>
            <person name="Johannesson H."/>
        </authorList>
    </citation>
    <scope>NUCLEOTIDE SEQUENCE</scope>
    <source>
        <strain evidence="2">CBS 538.74</strain>
    </source>
</reference>
<accession>A0AAN6ZVA7</accession>
<feature type="region of interest" description="Disordered" evidence="1">
    <location>
        <begin position="69"/>
        <end position="150"/>
    </location>
</feature>
<feature type="compositionally biased region" description="Acidic residues" evidence="1">
    <location>
        <begin position="589"/>
        <end position="603"/>
    </location>
</feature>
<feature type="region of interest" description="Disordered" evidence="1">
    <location>
        <begin position="315"/>
        <end position="379"/>
    </location>
</feature>
<evidence type="ECO:0000313" key="2">
    <source>
        <dbReference type="EMBL" id="KAK4150156.1"/>
    </source>
</evidence>
<feature type="region of interest" description="Disordered" evidence="1">
    <location>
        <begin position="391"/>
        <end position="564"/>
    </location>
</feature>
<protein>
    <submittedName>
        <fullName evidence="2">Uncharacterized protein</fullName>
    </submittedName>
</protein>
<dbReference type="Proteomes" id="UP001302745">
    <property type="component" value="Unassembled WGS sequence"/>
</dbReference>
<feature type="compositionally biased region" description="Polar residues" evidence="1">
    <location>
        <begin position="355"/>
        <end position="379"/>
    </location>
</feature>
<gene>
    <name evidence="2" type="ORF">C8A00DRAFT_37246</name>
</gene>
<dbReference type="EMBL" id="MU857092">
    <property type="protein sequence ID" value="KAK4150156.1"/>
    <property type="molecule type" value="Genomic_DNA"/>
</dbReference>
<keyword evidence="3" id="KW-1185">Reference proteome</keyword>
<name>A0AAN6ZVA7_9PEZI</name>